<feature type="compositionally biased region" description="Acidic residues" evidence="1">
    <location>
        <begin position="21"/>
        <end position="32"/>
    </location>
</feature>
<reference evidence="3 4" key="1">
    <citation type="journal article" date="2022" name="Nat. Genet.">
        <title>Improved pea reference genome and pan-genome highlight genomic features and evolutionary characteristics.</title>
        <authorList>
            <person name="Yang T."/>
            <person name="Liu R."/>
            <person name="Luo Y."/>
            <person name="Hu S."/>
            <person name="Wang D."/>
            <person name="Wang C."/>
            <person name="Pandey M.K."/>
            <person name="Ge S."/>
            <person name="Xu Q."/>
            <person name="Li N."/>
            <person name="Li G."/>
            <person name="Huang Y."/>
            <person name="Saxena R.K."/>
            <person name="Ji Y."/>
            <person name="Li M."/>
            <person name="Yan X."/>
            <person name="He Y."/>
            <person name="Liu Y."/>
            <person name="Wang X."/>
            <person name="Xiang C."/>
            <person name="Varshney R.K."/>
            <person name="Ding H."/>
            <person name="Gao S."/>
            <person name="Zong X."/>
        </authorList>
    </citation>
    <scope>NUCLEOTIDE SEQUENCE [LARGE SCALE GENOMIC DNA]</scope>
    <source>
        <strain evidence="3 4">cv. Zhongwan 6</strain>
    </source>
</reference>
<feature type="domain" description="MULE transposase" evidence="2">
    <location>
        <begin position="142"/>
        <end position="210"/>
    </location>
</feature>
<dbReference type="EMBL" id="JAMSHJ010000002">
    <property type="protein sequence ID" value="KAI5437293.1"/>
    <property type="molecule type" value="Genomic_DNA"/>
</dbReference>
<evidence type="ECO:0000313" key="4">
    <source>
        <dbReference type="Proteomes" id="UP001058974"/>
    </source>
</evidence>
<dbReference type="Gramene" id="Psat02G0341900-T1">
    <property type="protein sequence ID" value="KAI5437293.1"/>
    <property type="gene ID" value="KIW84_023419"/>
</dbReference>
<dbReference type="AlphaFoldDB" id="A0A9D4YCX2"/>
<comment type="caution">
    <text evidence="3">The sequence shown here is derived from an EMBL/GenBank/DDBJ whole genome shotgun (WGS) entry which is preliminary data.</text>
</comment>
<protein>
    <recommendedName>
        <fullName evidence="2">MULE transposase domain-containing protein</fullName>
    </recommendedName>
</protein>
<evidence type="ECO:0000313" key="3">
    <source>
        <dbReference type="EMBL" id="KAI5437293.1"/>
    </source>
</evidence>
<evidence type="ECO:0000256" key="1">
    <source>
        <dbReference type="SAM" id="MobiDB-lite"/>
    </source>
</evidence>
<proteinExistence type="predicted"/>
<sequence>MIAPARIVKDHKIKDSQRMDGEEDQYESDELGSSDPGASEDEKLPKNSDIIQDMRKNYSVGVTPSRAWEAKKISKEIIKGDAARQYAFIWRYAAELKRVCVGNTLKINVDRPNPSIQQRFGFFYFFFYGCKRGFTKGYRSFVGVDDYHLKTSYAGQLLIVVGMEPNDQYFSLTFGVVETKTKESWRWFLQLLMEDIKQDRRSVFISDQMKVCHYVL</sequence>
<accession>A0A9D4YCX2</accession>
<dbReference type="Proteomes" id="UP001058974">
    <property type="component" value="Chromosome 2"/>
</dbReference>
<dbReference type="Pfam" id="PF10551">
    <property type="entry name" value="MULE"/>
    <property type="match status" value="1"/>
</dbReference>
<name>A0A9D4YCX2_PEA</name>
<evidence type="ECO:0000259" key="2">
    <source>
        <dbReference type="Pfam" id="PF10551"/>
    </source>
</evidence>
<dbReference type="InterPro" id="IPR018289">
    <property type="entry name" value="MULE_transposase_dom"/>
</dbReference>
<keyword evidence="4" id="KW-1185">Reference proteome</keyword>
<feature type="compositionally biased region" description="Basic and acidic residues" evidence="1">
    <location>
        <begin position="7"/>
        <end position="20"/>
    </location>
</feature>
<dbReference type="PANTHER" id="PTHR31973">
    <property type="entry name" value="POLYPROTEIN, PUTATIVE-RELATED"/>
    <property type="match status" value="1"/>
</dbReference>
<organism evidence="3 4">
    <name type="scientific">Pisum sativum</name>
    <name type="common">Garden pea</name>
    <name type="synonym">Lathyrus oleraceus</name>
    <dbReference type="NCBI Taxonomy" id="3888"/>
    <lineage>
        <taxon>Eukaryota</taxon>
        <taxon>Viridiplantae</taxon>
        <taxon>Streptophyta</taxon>
        <taxon>Embryophyta</taxon>
        <taxon>Tracheophyta</taxon>
        <taxon>Spermatophyta</taxon>
        <taxon>Magnoliopsida</taxon>
        <taxon>eudicotyledons</taxon>
        <taxon>Gunneridae</taxon>
        <taxon>Pentapetalae</taxon>
        <taxon>rosids</taxon>
        <taxon>fabids</taxon>
        <taxon>Fabales</taxon>
        <taxon>Fabaceae</taxon>
        <taxon>Papilionoideae</taxon>
        <taxon>50 kb inversion clade</taxon>
        <taxon>NPAAA clade</taxon>
        <taxon>Hologalegina</taxon>
        <taxon>IRL clade</taxon>
        <taxon>Fabeae</taxon>
        <taxon>Lathyrus</taxon>
    </lineage>
</organism>
<dbReference type="PANTHER" id="PTHR31973:SF195">
    <property type="entry name" value="MUDR FAMILY TRANSPOSASE"/>
    <property type="match status" value="1"/>
</dbReference>
<feature type="region of interest" description="Disordered" evidence="1">
    <location>
        <begin position="1"/>
        <end position="46"/>
    </location>
</feature>
<gene>
    <name evidence="3" type="ORF">KIW84_023419</name>
</gene>